<gene>
    <name evidence="2" type="ORF">DYB32_009077</name>
</gene>
<keyword evidence="3" id="KW-1185">Reference proteome</keyword>
<comment type="caution">
    <text evidence="2">The sequence shown here is derived from an EMBL/GenBank/DDBJ whole genome shotgun (WGS) entry which is preliminary data.</text>
</comment>
<feature type="region of interest" description="Disordered" evidence="1">
    <location>
        <begin position="147"/>
        <end position="222"/>
    </location>
</feature>
<name>A0A418AJD0_9STRA</name>
<evidence type="ECO:0000313" key="3">
    <source>
        <dbReference type="Proteomes" id="UP000285060"/>
    </source>
</evidence>
<evidence type="ECO:0000313" key="2">
    <source>
        <dbReference type="EMBL" id="RHY23733.1"/>
    </source>
</evidence>
<sequence>MNRSSAEWKQWRKDDMKCVRERITPSIRDCVGKHVKSAQMLWEHLRARIGRSTRYARHLAMRDVYNCYMAKDKPVAEYLANVSRLVETARQKGGKISPEDLAWCVVLNHDAKFTAMSLFNEITEQFSERDDKNLKLLIEFEERRLTEMNQLRQPTDEAQTDVDPQDAHADDAGEPPNPYADVPYGPHDHEFEEPDEFDDAGHDGDPDVPARDVRDVVKTVTR</sequence>
<feature type="compositionally biased region" description="Polar residues" evidence="1">
    <location>
        <begin position="147"/>
        <end position="157"/>
    </location>
</feature>
<protein>
    <submittedName>
        <fullName evidence="2">Uncharacterized protein</fullName>
    </submittedName>
</protein>
<organism evidence="2 3">
    <name type="scientific">Aphanomyces invadans</name>
    <dbReference type="NCBI Taxonomy" id="157072"/>
    <lineage>
        <taxon>Eukaryota</taxon>
        <taxon>Sar</taxon>
        <taxon>Stramenopiles</taxon>
        <taxon>Oomycota</taxon>
        <taxon>Saprolegniomycetes</taxon>
        <taxon>Saprolegniales</taxon>
        <taxon>Verrucalvaceae</taxon>
        <taxon>Aphanomyces</taxon>
    </lineage>
</organism>
<dbReference type="Proteomes" id="UP000285060">
    <property type="component" value="Unassembled WGS sequence"/>
</dbReference>
<accession>A0A418AJD0</accession>
<reference evidence="2 3" key="1">
    <citation type="submission" date="2018-08" db="EMBL/GenBank/DDBJ databases">
        <title>Aphanomyces genome sequencing and annotation.</title>
        <authorList>
            <person name="Minardi D."/>
            <person name="Oidtmann B."/>
            <person name="Van Der Giezen M."/>
            <person name="Studholme D.J."/>
        </authorList>
    </citation>
    <scope>NUCLEOTIDE SEQUENCE [LARGE SCALE GENOMIC DNA]</scope>
    <source>
        <strain evidence="2 3">NJM0002</strain>
    </source>
</reference>
<evidence type="ECO:0000256" key="1">
    <source>
        <dbReference type="SAM" id="MobiDB-lite"/>
    </source>
</evidence>
<dbReference type="EMBL" id="QUSY01001756">
    <property type="protein sequence ID" value="RHY23733.1"/>
    <property type="molecule type" value="Genomic_DNA"/>
</dbReference>
<proteinExistence type="predicted"/>
<dbReference type="Pfam" id="PF14223">
    <property type="entry name" value="Retrotran_gag_2"/>
    <property type="match status" value="1"/>
</dbReference>
<dbReference type="AlphaFoldDB" id="A0A418AJD0"/>
<feature type="compositionally biased region" description="Basic and acidic residues" evidence="1">
    <location>
        <begin position="199"/>
        <end position="222"/>
    </location>
</feature>